<dbReference type="Proteomes" id="UP000019260">
    <property type="component" value="Chromosome"/>
</dbReference>
<keyword evidence="1" id="KW-1133">Transmembrane helix</keyword>
<name>W0GS41_9MOLU</name>
<dbReference type="OrthoDB" id="9919291at2"/>
<accession>W0GS41</accession>
<reference evidence="2 3" key="1">
    <citation type="submission" date="2013-09" db="EMBL/GenBank/DDBJ databases">
        <title>Complete genome sequence of Spiroplasma mirum suckling mouse cataract agent.</title>
        <authorList>
            <person name="Landry C.A."/>
            <person name="Bastian F.O."/>
            <person name="Thune R.L."/>
        </authorList>
    </citation>
    <scope>NUCLEOTIDE SEQUENCE [LARGE SCALE GENOMIC DNA]</scope>
    <source>
        <strain evidence="2 3">SMCA</strain>
    </source>
</reference>
<evidence type="ECO:0000256" key="1">
    <source>
        <dbReference type="SAM" id="Phobius"/>
    </source>
</evidence>
<evidence type="ECO:0000313" key="3">
    <source>
        <dbReference type="Proteomes" id="UP000019260"/>
    </source>
</evidence>
<keyword evidence="1" id="KW-0472">Membrane</keyword>
<dbReference type="KEGG" id="smir:SMM_1088"/>
<keyword evidence="1" id="KW-0812">Transmembrane</keyword>
<sequence length="97" mass="11041">MIGFLTNIGTLSLPVAISLVVIFGVLAIVFGILYWKLEYQPRKKNANIMLLNNKRIKQSVWEAFKNNKYFIMFAIVTVCFIASLLVLLHNVIESPLL</sequence>
<dbReference type="AlphaFoldDB" id="W0GS41"/>
<feature type="transmembrane region" description="Helical" evidence="1">
    <location>
        <begin position="12"/>
        <end position="35"/>
    </location>
</feature>
<gene>
    <name evidence="2" type="ORF">P344_06480</name>
</gene>
<protein>
    <submittedName>
        <fullName evidence="2">Uncharacterized protein</fullName>
    </submittedName>
</protein>
<dbReference type="HOGENOM" id="CLU_2345277_0_0_14"/>
<proteinExistence type="predicted"/>
<feature type="transmembrane region" description="Helical" evidence="1">
    <location>
        <begin position="69"/>
        <end position="92"/>
    </location>
</feature>
<dbReference type="EMBL" id="CP006720">
    <property type="protein sequence ID" value="AHI58599.1"/>
    <property type="molecule type" value="Genomic_DNA"/>
</dbReference>
<evidence type="ECO:0000313" key="2">
    <source>
        <dbReference type="EMBL" id="AHI58599.1"/>
    </source>
</evidence>
<dbReference type="KEGG" id="smia:P344_06480"/>
<dbReference type="RefSeq" id="WP_025317822.1">
    <property type="nucleotide sequence ID" value="NZ_CP002082.1"/>
</dbReference>
<keyword evidence="3" id="KW-1185">Reference proteome</keyword>
<organism evidence="2 3">
    <name type="scientific">Spiroplasma mirum ATCC 29335</name>
    <dbReference type="NCBI Taxonomy" id="838561"/>
    <lineage>
        <taxon>Bacteria</taxon>
        <taxon>Bacillati</taxon>
        <taxon>Mycoplasmatota</taxon>
        <taxon>Mollicutes</taxon>
        <taxon>Entomoplasmatales</taxon>
        <taxon>Spiroplasmataceae</taxon>
        <taxon>Spiroplasma</taxon>
    </lineage>
</organism>
<dbReference type="PATRIC" id="fig|838561.3.peg.1243"/>